<dbReference type="NCBIfam" id="NF000670">
    <property type="entry name" value="PRK00033.1-3"/>
    <property type="match status" value="1"/>
</dbReference>
<organism evidence="3 4">
    <name type="scientific">Thalassomonas viridans</name>
    <dbReference type="NCBI Taxonomy" id="137584"/>
    <lineage>
        <taxon>Bacteria</taxon>
        <taxon>Pseudomonadati</taxon>
        <taxon>Pseudomonadota</taxon>
        <taxon>Gammaproteobacteria</taxon>
        <taxon>Alteromonadales</taxon>
        <taxon>Colwelliaceae</taxon>
        <taxon>Thalassomonas</taxon>
    </lineage>
</organism>
<dbReference type="GO" id="GO:0006508">
    <property type="term" value="P:proteolysis"/>
    <property type="evidence" value="ECO:0007669"/>
    <property type="project" value="UniProtKB-UniRule"/>
</dbReference>
<evidence type="ECO:0000259" key="2">
    <source>
        <dbReference type="Pfam" id="PF02617"/>
    </source>
</evidence>
<proteinExistence type="inferred from homology"/>
<accession>A0AAE9Z0A7</accession>
<keyword evidence="4" id="KW-1185">Reference proteome</keyword>
<dbReference type="PANTHER" id="PTHR33473:SF19">
    <property type="entry name" value="ATP-DEPENDENT CLP PROTEASE ADAPTER PROTEIN CLPS"/>
    <property type="match status" value="1"/>
</dbReference>
<sequence>MSSRKELTQNQEVMEEVVKEREKLEKPPMYTVVLLNDDYTPMDFVVEILRRFFNMDSDTATETMLTIHYKGKARCGIYTAEVAETKVEQVIRYAFEHQHPLQCSMEKV</sequence>
<dbReference type="PANTHER" id="PTHR33473">
    <property type="entry name" value="ATP-DEPENDENT CLP PROTEASE ADAPTER PROTEIN CLPS1, CHLOROPLASTIC"/>
    <property type="match status" value="1"/>
</dbReference>
<dbReference type="InterPro" id="IPR022935">
    <property type="entry name" value="ClpS"/>
</dbReference>
<dbReference type="AlphaFoldDB" id="A0AAE9Z0A7"/>
<dbReference type="FunFam" id="3.30.1390.10:FF:000002">
    <property type="entry name" value="ATP-dependent Clp protease adapter protein ClpS"/>
    <property type="match status" value="1"/>
</dbReference>
<name>A0AAE9Z0A7_9GAMM</name>
<comment type="similarity">
    <text evidence="1">Belongs to the ClpS family.</text>
</comment>
<dbReference type="RefSeq" id="WP_044834604.1">
    <property type="nucleotide sequence ID" value="NZ_CP059733.1"/>
</dbReference>
<reference evidence="3 4" key="1">
    <citation type="journal article" date="2015" name="Genome Announc.">
        <title>Draft Genome Sequences of Marine Isolates of Thalassomonas viridans and Thalassomonas actiniarum.</title>
        <authorList>
            <person name="Olonade I."/>
            <person name="van Zyl L.J."/>
            <person name="Trindade M."/>
        </authorList>
    </citation>
    <scope>NUCLEOTIDE SEQUENCE [LARGE SCALE GENOMIC DNA]</scope>
    <source>
        <strain evidence="3 4">XOM25</strain>
    </source>
</reference>
<dbReference type="KEGG" id="tvd:SG34_015515"/>
<comment type="function">
    <text evidence="1">Involved in the modulation of the specificity of the ClpAP-mediated ATP-dependent protein degradation.</text>
</comment>
<dbReference type="GO" id="GO:0030163">
    <property type="term" value="P:protein catabolic process"/>
    <property type="evidence" value="ECO:0007669"/>
    <property type="project" value="InterPro"/>
</dbReference>
<protein>
    <recommendedName>
        <fullName evidence="1">ATP-dependent Clp protease adapter protein ClpS</fullName>
    </recommendedName>
</protein>
<dbReference type="Pfam" id="PF02617">
    <property type="entry name" value="ClpS"/>
    <property type="match status" value="1"/>
</dbReference>
<dbReference type="NCBIfam" id="NF000672">
    <property type="entry name" value="PRK00033.1-5"/>
    <property type="match status" value="1"/>
</dbReference>
<dbReference type="SUPFAM" id="SSF54736">
    <property type="entry name" value="ClpS-like"/>
    <property type="match status" value="1"/>
</dbReference>
<evidence type="ECO:0000256" key="1">
    <source>
        <dbReference type="HAMAP-Rule" id="MF_00302"/>
    </source>
</evidence>
<dbReference type="InterPro" id="IPR003769">
    <property type="entry name" value="ClpS_core"/>
</dbReference>
<keyword evidence="3" id="KW-0378">Hydrolase</keyword>
<dbReference type="GO" id="GO:0008233">
    <property type="term" value="F:peptidase activity"/>
    <property type="evidence" value="ECO:0007669"/>
    <property type="project" value="UniProtKB-KW"/>
</dbReference>
<dbReference type="EMBL" id="CP059733">
    <property type="protein sequence ID" value="WDE02852.1"/>
    <property type="molecule type" value="Genomic_DNA"/>
</dbReference>
<dbReference type="Gene3D" id="3.30.1390.10">
    <property type="match status" value="1"/>
</dbReference>
<feature type="domain" description="Adaptor protein ClpS core" evidence="2">
    <location>
        <begin position="25"/>
        <end position="104"/>
    </location>
</feature>
<reference evidence="3 4" key="2">
    <citation type="journal article" date="2022" name="Mar. Drugs">
        <title>Bioassay-Guided Fractionation Leads to the Detection of Cholic Acid Generated by the Rare Thalassomonas sp.</title>
        <authorList>
            <person name="Pheiffer F."/>
            <person name="Schneider Y.K."/>
            <person name="Hansen E.H."/>
            <person name="Andersen J.H."/>
            <person name="Isaksson J."/>
            <person name="Busche T."/>
            <person name="R C."/>
            <person name="Kalinowski J."/>
            <person name="Zyl L.V."/>
            <person name="Trindade M."/>
        </authorList>
    </citation>
    <scope>NUCLEOTIDE SEQUENCE [LARGE SCALE GENOMIC DNA]</scope>
    <source>
        <strain evidence="3 4">XOM25</strain>
    </source>
</reference>
<gene>
    <name evidence="1 3" type="primary">clpS</name>
    <name evidence="3" type="ORF">SG34_015515</name>
</gene>
<dbReference type="Proteomes" id="UP000032352">
    <property type="component" value="Chromosome"/>
</dbReference>
<dbReference type="InterPro" id="IPR014719">
    <property type="entry name" value="Ribosomal_bL12_C/ClpS-like"/>
</dbReference>
<evidence type="ECO:0000313" key="4">
    <source>
        <dbReference type="Proteomes" id="UP000032352"/>
    </source>
</evidence>
<comment type="subunit">
    <text evidence="1">Binds to the N-terminal domain of the chaperone ClpA.</text>
</comment>
<keyword evidence="3" id="KW-0645">Protease</keyword>
<evidence type="ECO:0000313" key="3">
    <source>
        <dbReference type="EMBL" id="WDE02852.1"/>
    </source>
</evidence>
<dbReference type="HAMAP" id="MF_00302">
    <property type="entry name" value="ClpS"/>
    <property type="match status" value="1"/>
</dbReference>